<keyword evidence="4 9" id="KW-0540">Nuclease</keyword>
<dbReference type="PANTHER" id="PTHR46986:SF1">
    <property type="entry name" value="ENDORIBONUCLEASE YBEY, CHLOROPLASTIC"/>
    <property type="match status" value="1"/>
</dbReference>
<gene>
    <name evidence="9 10" type="primary">ybeY</name>
    <name evidence="10" type="ORF">K4H94_03375</name>
</gene>
<dbReference type="RefSeq" id="WP_021875290.1">
    <property type="nucleotide sequence ID" value="NZ_CP018624.1"/>
</dbReference>
<evidence type="ECO:0000313" key="11">
    <source>
        <dbReference type="Proteomes" id="UP000775179"/>
    </source>
</evidence>
<dbReference type="InterPro" id="IPR023091">
    <property type="entry name" value="MetalPrtase_cat_dom_sf_prd"/>
</dbReference>
<keyword evidence="5 9" id="KW-0479">Metal-binding</keyword>
<evidence type="ECO:0000313" key="10">
    <source>
        <dbReference type="EMBL" id="MBX7290092.1"/>
    </source>
</evidence>
<evidence type="ECO:0000256" key="4">
    <source>
        <dbReference type="ARBA" id="ARBA00022722"/>
    </source>
</evidence>
<comment type="similarity">
    <text evidence="1 9">Belongs to the endoribonuclease YbeY family.</text>
</comment>
<keyword evidence="9" id="KW-0963">Cytoplasm</keyword>
<evidence type="ECO:0000256" key="5">
    <source>
        <dbReference type="ARBA" id="ARBA00022723"/>
    </source>
</evidence>
<dbReference type="EC" id="3.1.-.-" evidence="9"/>
<keyword evidence="2 9" id="KW-0690">Ribosome biogenesis</keyword>
<evidence type="ECO:0000256" key="6">
    <source>
        <dbReference type="ARBA" id="ARBA00022759"/>
    </source>
</evidence>
<feature type="binding site" evidence="9">
    <location>
        <position position="136"/>
    </location>
    <ligand>
        <name>Zn(2+)</name>
        <dbReference type="ChEBI" id="CHEBI:29105"/>
        <note>catalytic</note>
    </ligand>
</feature>
<name>A0ABD4RFA6_9CLOT</name>
<keyword evidence="6 9" id="KW-0255">Endonuclease</keyword>
<dbReference type="EMBL" id="JAIFTX010000005">
    <property type="protein sequence ID" value="MBX7290092.1"/>
    <property type="molecule type" value="Genomic_DNA"/>
</dbReference>
<dbReference type="GO" id="GO:0005737">
    <property type="term" value="C:cytoplasm"/>
    <property type="evidence" value="ECO:0007669"/>
    <property type="project" value="UniProtKB-SubCell"/>
</dbReference>
<organism evidence="10 11">
    <name type="scientific">Clostridium chauvoei</name>
    <dbReference type="NCBI Taxonomy" id="46867"/>
    <lineage>
        <taxon>Bacteria</taxon>
        <taxon>Bacillati</taxon>
        <taxon>Bacillota</taxon>
        <taxon>Clostridia</taxon>
        <taxon>Eubacteriales</taxon>
        <taxon>Clostridiaceae</taxon>
        <taxon>Clostridium</taxon>
    </lineage>
</organism>
<comment type="function">
    <text evidence="9">Single strand-specific metallo-endoribonuclease involved in late-stage 70S ribosome quality control and in maturation of the 3' terminus of the 16S rRNA.</text>
</comment>
<evidence type="ECO:0000256" key="2">
    <source>
        <dbReference type="ARBA" id="ARBA00022517"/>
    </source>
</evidence>
<evidence type="ECO:0000256" key="3">
    <source>
        <dbReference type="ARBA" id="ARBA00022552"/>
    </source>
</evidence>
<dbReference type="Gene3D" id="3.40.390.30">
    <property type="entry name" value="Metalloproteases ('zincins'), catalytic domain"/>
    <property type="match status" value="1"/>
</dbReference>
<evidence type="ECO:0000256" key="8">
    <source>
        <dbReference type="ARBA" id="ARBA00022833"/>
    </source>
</evidence>
<dbReference type="GO" id="GO:0004521">
    <property type="term" value="F:RNA endonuclease activity"/>
    <property type="evidence" value="ECO:0007669"/>
    <property type="project" value="UniProtKB-UniRule"/>
</dbReference>
<dbReference type="GO" id="GO:0006364">
    <property type="term" value="P:rRNA processing"/>
    <property type="evidence" value="ECO:0007669"/>
    <property type="project" value="UniProtKB-UniRule"/>
</dbReference>
<dbReference type="InterPro" id="IPR020549">
    <property type="entry name" value="YbeY_CS"/>
</dbReference>
<feature type="binding site" evidence="9">
    <location>
        <position position="132"/>
    </location>
    <ligand>
        <name>Zn(2+)</name>
        <dbReference type="ChEBI" id="CHEBI:29105"/>
        <note>catalytic</note>
    </ligand>
</feature>
<dbReference type="PANTHER" id="PTHR46986">
    <property type="entry name" value="ENDORIBONUCLEASE YBEY, CHLOROPLASTIC"/>
    <property type="match status" value="1"/>
</dbReference>
<keyword evidence="3 9" id="KW-0698">rRNA processing</keyword>
<dbReference type="GO" id="GO:0016787">
    <property type="term" value="F:hydrolase activity"/>
    <property type="evidence" value="ECO:0007669"/>
    <property type="project" value="UniProtKB-KW"/>
</dbReference>
<keyword evidence="8 9" id="KW-0862">Zinc</keyword>
<feature type="binding site" evidence="9">
    <location>
        <position position="142"/>
    </location>
    <ligand>
        <name>Zn(2+)</name>
        <dbReference type="ChEBI" id="CHEBI:29105"/>
        <note>catalytic</note>
    </ligand>
</feature>
<reference evidence="10 11" key="1">
    <citation type="submission" date="2021-08" db="EMBL/GenBank/DDBJ databases">
        <title>Genome sequence analysis of Clostridium chauvoei strains of European origin and evaluation of typing options for outbreak investigations.</title>
        <authorList>
            <person name="Abdel-Glil M."/>
            <person name="Thomas P."/>
            <person name="Seyboldt C."/>
        </authorList>
    </citation>
    <scope>NUCLEOTIDE SEQUENCE [LARGE SCALE GENOMIC DNA]</scope>
    <source>
        <strain evidence="10 11">S0260-09</strain>
    </source>
</reference>
<sequence>MLYTDNRQNKLEVNQEFIDKISRVCDLALNEEGVNVPYQISLLFVDNDEIRGINNETRNIDRETDVLSFPMLDYENGKVFKDMYIKNTFDETYMDGDELVLGDIVLSLERALEQSKEFNHSYERETCYLVIHSILHLLGYDHMEENEKVIMRKREEEILNKLNIKRE</sequence>
<keyword evidence="7 9" id="KW-0378">Hydrolase</keyword>
<comment type="subcellular location">
    <subcellularLocation>
        <location evidence="9">Cytoplasm</location>
    </subcellularLocation>
</comment>
<evidence type="ECO:0000256" key="7">
    <source>
        <dbReference type="ARBA" id="ARBA00022801"/>
    </source>
</evidence>
<dbReference type="SUPFAM" id="SSF55486">
    <property type="entry name" value="Metalloproteases ('zincins'), catalytic domain"/>
    <property type="match status" value="1"/>
</dbReference>
<evidence type="ECO:0000256" key="1">
    <source>
        <dbReference type="ARBA" id="ARBA00010875"/>
    </source>
</evidence>
<dbReference type="InterPro" id="IPR002036">
    <property type="entry name" value="YbeY"/>
</dbReference>
<dbReference type="Proteomes" id="UP000775179">
    <property type="component" value="Unassembled WGS sequence"/>
</dbReference>
<protein>
    <recommendedName>
        <fullName evidence="9">Endoribonuclease YbeY</fullName>
        <ecNumber evidence="9">3.1.-.-</ecNumber>
    </recommendedName>
</protein>
<accession>A0ABD4RFA6</accession>
<dbReference type="NCBIfam" id="TIGR00043">
    <property type="entry name" value="rRNA maturation RNase YbeY"/>
    <property type="match status" value="1"/>
</dbReference>
<dbReference type="Pfam" id="PF02130">
    <property type="entry name" value="YbeY"/>
    <property type="match status" value="1"/>
</dbReference>
<proteinExistence type="inferred from homology"/>
<dbReference type="GeneID" id="66301296"/>
<evidence type="ECO:0000256" key="9">
    <source>
        <dbReference type="HAMAP-Rule" id="MF_00009"/>
    </source>
</evidence>
<dbReference type="KEGG" id="cchv:BTM20_05415"/>
<comment type="caution">
    <text evidence="10">The sequence shown here is derived from an EMBL/GenBank/DDBJ whole genome shotgun (WGS) entry which is preliminary data.</text>
</comment>
<dbReference type="PROSITE" id="PS01306">
    <property type="entry name" value="UPF0054"/>
    <property type="match status" value="1"/>
</dbReference>
<comment type="cofactor">
    <cofactor evidence="9">
        <name>Zn(2+)</name>
        <dbReference type="ChEBI" id="CHEBI:29105"/>
    </cofactor>
    <text evidence="9">Binds 1 zinc ion.</text>
</comment>
<dbReference type="GO" id="GO:0008270">
    <property type="term" value="F:zinc ion binding"/>
    <property type="evidence" value="ECO:0007669"/>
    <property type="project" value="UniProtKB-UniRule"/>
</dbReference>
<dbReference type="AlphaFoldDB" id="A0ABD4RFA6"/>
<dbReference type="HAMAP" id="MF_00009">
    <property type="entry name" value="Endoribonucl_YbeY"/>
    <property type="match status" value="1"/>
</dbReference>